<organism evidence="1 2">
    <name type="scientific">Portunus trituberculatus</name>
    <name type="common">Swimming crab</name>
    <name type="synonym">Neptunus trituberculatus</name>
    <dbReference type="NCBI Taxonomy" id="210409"/>
    <lineage>
        <taxon>Eukaryota</taxon>
        <taxon>Metazoa</taxon>
        <taxon>Ecdysozoa</taxon>
        <taxon>Arthropoda</taxon>
        <taxon>Crustacea</taxon>
        <taxon>Multicrustacea</taxon>
        <taxon>Malacostraca</taxon>
        <taxon>Eumalacostraca</taxon>
        <taxon>Eucarida</taxon>
        <taxon>Decapoda</taxon>
        <taxon>Pleocyemata</taxon>
        <taxon>Brachyura</taxon>
        <taxon>Eubrachyura</taxon>
        <taxon>Portunoidea</taxon>
        <taxon>Portunidae</taxon>
        <taxon>Portuninae</taxon>
        <taxon>Portunus</taxon>
    </lineage>
</organism>
<gene>
    <name evidence="1" type="ORF">E2C01_080327</name>
</gene>
<proteinExistence type="predicted"/>
<evidence type="ECO:0000313" key="1">
    <source>
        <dbReference type="EMBL" id="MPC85546.1"/>
    </source>
</evidence>
<dbReference type="AlphaFoldDB" id="A0A5B7IV44"/>
<sequence>MTSPSLNTFIYLQLTWWTDTGGQDGQSSTIEKQGHNSLAYVFTATEQELHHNLSLPCMGFQLVTS</sequence>
<dbReference type="Proteomes" id="UP000324222">
    <property type="component" value="Unassembled WGS sequence"/>
</dbReference>
<keyword evidence="2" id="KW-1185">Reference proteome</keyword>
<reference evidence="1 2" key="1">
    <citation type="submission" date="2019-05" db="EMBL/GenBank/DDBJ databases">
        <title>Another draft genome of Portunus trituberculatus and its Hox gene families provides insights of decapod evolution.</title>
        <authorList>
            <person name="Jeong J.-H."/>
            <person name="Song I."/>
            <person name="Kim S."/>
            <person name="Choi T."/>
            <person name="Kim D."/>
            <person name="Ryu S."/>
            <person name="Kim W."/>
        </authorList>
    </citation>
    <scope>NUCLEOTIDE SEQUENCE [LARGE SCALE GENOMIC DNA]</scope>
    <source>
        <tissue evidence="1">Muscle</tissue>
    </source>
</reference>
<protein>
    <submittedName>
        <fullName evidence="1">Uncharacterized protein</fullName>
    </submittedName>
</protein>
<name>A0A5B7IV44_PORTR</name>
<evidence type="ECO:0000313" key="2">
    <source>
        <dbReference type="Proteomes" id="UP000324222"/>
    </source>
</evidence>
<accession>A0A5B7IV44</accession>
<comment type="caution">
    <text evidence="1">The sequence shown here is derived from an EMBL/GenBank/DDBJ whole genome shotgun (WGS) entry which is preliminary data.</text>
</comment>
<dbReference type="EMBL" id="VSRR010068763">
    <property type="protein sequence ID" value="MPC85546.1"/>
    <property type="molecule type" value="Genomic_DNA"/>
</dbReference>